<gene>
    <name evidence="1" type="ORF">NDU88_004352</name>
</gene>
<reference evidence="1" key="1">
    <citation type="journal article" date="2022" name="bioRxiv">
        <title>Sequencing and chromosome-scale assembly of the giantPleurodeles waltlgenome.</title>
        <authorList>
            <person name="Brown T."/>
            <person name="Elewa A."/>
            <person name="Iarovenko S."/>
            <person name="Subramanian E."/>
            <person name="Araus A.J."/>
            <person name="Petzold A."/>
            <person name="Susuki M."/>
            <person name="Suzuki K.-i.T."/>
            <person name="Hayashi T."/>
            <person name="Toyoda A."/>
            <person name="Oliveira C."/>
            <person name="Osipova E."/>
            <person name="Leigh N.D."/>
            <person name="Simon A."/>
            <person name="Yun M.H."/>
        </authorList>
    </citation>
    <scope>NUCLEOTIDE SEQUENCE</scope>
    <source>
        <strain evidence="1">20211129_DDA</strain>
        <tissue evidence="1">Liver</tissue>
    </source>
</reference>
<evidence type="ECO:0000313" key="1">
    <source>
        <dbReference type="EMBL" id="KAJ1125939.1"/>
    </source>
</evidence>
<accession>A0AAV7PDR2</accession>
<dbReference type="Proteomes" id="UP001066276">
    <property type="component" value="Chromosome 7"/>
</dbReference>
<proteinExistence type="predicted"/>
<comment type="caution">
    <text evidence="1">The sequence shown here is derived from an EMBL/GenBank/DDBJ whole genome shotgun (WGS) entry which is preliminary data.</text>
</comment>
<protein>
    <submittedName>
        <fullName evidence="1">Uncharacterized protein</fullName>
    </submittedName>
</protein>
<feature type="non-terminal residue" evidence="1">
    <location>
        <position position="50"/>
    </location>
</feature>
<organism evidence="1 2">
    <name type="scientific">Pleurodeles waltl</name>
    <name type="common">Iberian ribbed newt</name>
    <dbReference type="NCBI Taxonomy" id="8319"/>
    <lineage>
        <taxon>Eukaryota</taxon>
        <taxon>Metazoa</taxon>
        <taxon>Chordata</taxon>
        <taxon>Craniata</taxon>
        <taxon>Vertebrata</taxon>
        <taxon>Euteleostomi</taxon>
        <taxon>Amphibia</taxon>
        <taxon>Batrachia</taxon>
        <taxon>Caudata</taxon>
        <taxon>Salamandroidea</taxon>
        <taxon>Salamandridae</taxon>
        <taxon>Pleurodelinae</taxon>
        <taxon>Pleurodeles</taxon>
    </lineage>
</organism>
<dbReference type="EMBL" id="JANPWB010000011">
    <property type="protein sequence ID" value="KAJ1125939.1"/>
    <property type="molecule type" value="Genomic_DNA"/>
</dbReference>
<sequence length="50" mass="5542">AYSKMTVHRFFQSLSSAVDTTHGSILRGAGSSSKNVLHVEKELCFNVNWT</sequence>
<keyword evidence="2" id="KW-1185">Reference proteome</keyword>
<feature type="non-terminal residue" evidence="1">
    <location>
        <position position="1"/>
    </location>
</feature>
<dbReference type="AlphaFoldDB" id="A0AAV7PDR2"/>
<name>A0AAV7PDR2_PLEWA</name>
<evidence type="ECO:0000313" key="2">
    <source>
        <dbReference type="Proteomes" id="UP001066276"/>
    </source>
</evidence>